<dbReference type="Proteomes" id="UP000663881">
    <property type="component" value="Unassembled WGS sequence"/>
</dbReference>
<dbReference type="EMBL" id="CAJNON010000392">
    <property type="protein sequence ID" value="CAF1238565.1"/>
    <property type="molecule type" value="Genomic_DNA"/>
</dbReference>
<accession>A0A814Z697</accession>
<comment type="caution">
    <text evidence="1">The sequence shown here is derived from an EMBL/GenBank/DDBJ whole genome shotgun (WGS) entry which is preliminary data.</text>
</comment>
<dbReference type="OrthoDB" id="10000334at2759"/>
<dbReference type="AlphaFoldDB" id="A0A814Z697"/>
<dbReference type="Proteomes" id="UP000663844">
    <property type="component" value="Unassembled WGS sequence"/>
</dbReference>
<protein>
    <submittedName>
        <fullName evidence="1">Uncharacterized protein</fullName>
    </submittedName>
</protein>
<evidence type="ECO:0000313" key="3">
    <source>
        <dbReference type="EMBL" id="CAF3874180.1"/>
    </source>
</evidence>
<name>A0A814Z697_9BILA</name>
<dbReference type="EMBL" id="CAJOAZ010001382">
    <property type="protein sequence ID" value="CAF3806863.1"/>
    <property type="molecule type" value="Genomic_DNA"/>
</dbReference>
<gene>
    <name evidence="3" type="ORF">OKA104_LOCUS22775</name>
    <name evidence="2" type="ORF">OXD698_LOCUS18592</name>
    <name evidence="1" type="ORF">VCS650_LOCUS27659</name>
</gene>
<evidence type="ECO:0000313" key="4">
    <source>
        <dbReference type="Proteomes" id="UP000663891"/>
    </source>
</evidence>
<evidence type="ECO:0000313" key="2">
    <source>
        <dbReference type="EMBL" id="CAF3806863.1"/>
    </source>
</evidence>
<organism evidence="1 4">
    <name type="scientific">Adineta steineri</name>
    <dbReference type="NCBI Taxonomy" id="433720"/>
    <lineage>
        <taxon>Eukaryota</taxon>
        <taxon>Metazoa</taxon>
        <taxon>Spiralia</taxon>
        <taxon>Gnathifera</taxon>
        <taxon>Rotifera</taxon>
        <taxon>Eurotatoria</taxon>
        <taxon>Bdelloidea</taxon>
        <taxon>Adinetida</taxon>
        <taxon>Adinetidae</taxon>
        <taxon>Adineta</taxon>
    </lineage>
</organism>
<sequence length="136" mass="15237">MSSNVLHGTINLSFSSSKSNKEPSFGDDEALHVYIEDISQVPKTENAQEHPKSNGSILLGETKIQLGHNNKFPLKFECEYDPTKASHGEFDKLCKKGLIIIGADINAEGREMTMFWLKSGEQKFEQNIKLTLTDSY</sequence>
<dbReference type="Proteomes" id="UP000663891">
    <property type="component" value="Unassembled WGS sequence"/>
</dbReference>
<proteinExistence type="predicted"/>
<evidence type="ECO:0000313" key="1">
    <source>
        <dbReference type="EMBL" id="CAF1238565.1"/>
    </source>
</evidence>
<reference evidence="1" key="1">
    <citation type="submission" date="2021-02" db="EMBL/GenBank/DDBJ databases">
        <authorList>
            <person name="Nowell W R."/>
        </authorList>
    </citation>
    <scope>NUCLEOTIDE SEQUENCE</scope>
</reference>
<dbReference type="EMBL" id="CAJOAY010001684">
    <property type="protein sequence ID" value="CAF3874180.1"/>
    <property type="molecule type" value="Genomic_DNA"/>
</dbReference>